<protein>
    <submittedName>
        <fullName evidence="1">Uncharacterized protein</fullName>
    </submittedName>
</protein>
<evidence type="ECO:0000313" key="2">
    <source>
        <dbReference type="Proteomes" id="UP000009232"/>
    </source>
</evidence>
<evidence type="ECO:0000313" key="1">
    <source>
        <dbReference type="EMBL" id="AEG31506.1"/>
    </source>
</evidence>
<accession>F6DCC0</accession>
<dbReference type="HOGENOM" id="CLU_3359051_0_0_6"/>
<name>F6DCC0_THICA</name>
<sequence>MNNPFVKMMLRRFVMRFINQLILKAMGKSPRRPGRF</sequence>
<dbReference type="KEGG" id="tcy:Thicy_0734"/>
<keyword evidence="2" id="KW-1185">Reference proteome</keyword>
<reference evidence="1 2" key="1">
    <citation type="submission" date="2011-05" db="EMBL/GenBank/DDBJ databases">
        <title>Complete sequence of Thioalkalimicrobium cyclicum ALM1.</title>
        <authorList>
            <consortium name="US DOE Joint Genome Institute"/>
            <person name="Lucas S."/>
            <person name="Han J."/>
            <person name="Lapidus A."/>
            <person name="Cheng J.-F."/>
            <person name="Goodwin L."/>
            <person name="Pitluck S."/>
            <person name="Peters L."/>
            <person name="Mikhailova N."/>
            <person name="Davenport K."/>
            <person name="Han C."/>
            <person name="Tapia R."/>
            <person name="Land M."/>
            <person name="Hauser L."/>
            <person name="Kyrpides N."/>
            <person name="Ivanova N."/>
            <person name="Pagani I."/>
            <person name="Kappler U."/>
            <person name="Woyke T."/>
        </authorList>
    </citation>
    <scope>NUCLEOTIDE SEQUENCE [LARGE SCALE GENOMIC DNA]</scope>
    <source>
        <strain evidence="2">DSM 14477 / JCM 11371 / ALM1</strain>
    </source>
</reference>
<dbReference type="AlphaFoldDB" id="F6DCC0"/>
<organism evidence="1 2">
    <name type="scientific">Thiomicrospira cyclica (strain DSM 14477 / JCM 11371 / ALM1)</name>
    <name type="common">Thioalkalimicrobium cyclicum</name>
    <dbReference type="NCBI Taxonomy" id="717773"/>
    <lineage>
        <taxon>Bacteria</taxon>
        <taxon>Pseudomonadati</taxon>
        <taxon>Pseudomonadota</taxon>
        <taxon>Gammaproteobacteria</taxon>
        <taxon>Thiotrichales</taxon>
        <taxon>Piscirickettsiaceae</taxon>
        <taxon>Thiomicrospira</taxon>
    </lineage>
</organism>
<gene>
    <name evidence="1" type="ordered locus">Thicy_0734</name>
</gene>
<dbReference type="Proteomes" id="UP000009232">
    <property type="component" value="Chromosome"/>
</dbReference>
<dbReference type="EMBL" id="CP002776">
    <property type="protein sequence ID" value="AEG31506.1"/>
    <property type="molecule type" value="Genomic_DNA"/>
</dbReference>
<proteinExistence type="predicted"/>